<sequence length="577" mass="60705">MPLLSHARAPWAALTLSALLSACGGGGSPASVTPSSQGEAPAAPVNTEAAAGTLVLVDAGTSQVSVGSYSLTDNASRLNRAYYTTIGVLEISGVETKTFETSVAYMQGNPERYVISWTRKSPDRRLYGCAGKGWLTGELAQLAFEFSDSRIANLPLCDATIALDADRREARFTSMTLGTQASGGEKVRTSVNFSWQAPVGISPIMDTGNSGSGSGGTSTGTSTGTASTVPPATLQLKGADLLSGTVNTVRLFGDPYATSGLFGAGSVTMQAAQLTTDFYRRVAVAVNPLQPNQYLVLVRLGNTVTGSNQRVERDYVCRSADWSDAEFEQTGMAGTPYSRPCSGTAEFTRVPDGWEVQMNQLVVPEASGTSTALTVSMNTGWVDQNRNISEYSSVMGMFLEANLPLPDGVIVSDSVGSAKTPALDSGQYQLAPQSSGFSQPQIIESSAGESLAWRPVDLQGAPPVALGLVHSASNPKDFVLYLRSTASPTDWLLACRSGEISDTRAMELMQALVDYIGGTLSRVVDPCPEGVSFDPNTERLRVAGVRLTHNARSRPSGPWIQVQSAVLGANVNIGPNR</sequence>
<feature type="signal peptide" evidence="2">
    <location>
        <begin position="1"/>
        <end position="22"/>
    </location>
</feature>
<protein>
    <recommendedName>
        <fullName evidence="5">Lipoprotein</fullName>
    </recommendedName>
</protein>
<evidence type="ECO:0000313" key="3">
    <source>
        <dbReference type="EMBL" id="TBO31228.1"/>
    </source>
</evidence>
<dbReference type="AlphaFoldDB" id="A0A4V2JFN1"/>
<evidence type="ECO:0000256" key="2">
    <source>
        <dbReference type="SAM" id="SignalP"/>
    </source>
</evidence>
<dbReference type="RefSeq" id="WP_130967673.1">
    <property type="nucleotide sequence ID" value="NZ_SIXI01000003.1"/>
</dbReference>
<feature type="region of interest" description="Disordered" evidence="1">
    <location>
        <begin position="204"/>
        <end position="226"/>
    </location>
</feature>
<dbReference type="Proteomes" id="UP000292120">
    <property type="component" value="Unassembled WGS sequence"/>
</dbReference>
<dbReference type="OrthoDB" id="1862120at2"/>
<keyword evidence="4" id="KW-1185">Reference proteome</keyword>
<keyword evidence="2" id="KW-0732">Signal</keyword>
<evidence type="ECO:0008006" key="5">
    <source>
        <dbReference type="Google" id="ProtNLM"/>
    </source>
</evidence>
<organism evidence="3 4">
    <name type="scientific">Aquabacterium lacunae</name>
    <dbReference type="NCBI Taxonomy" id="2528630"/>
    <lineage>
        <taxon>Bacteria</taxon>
        <taxon>Pseudomonadati</taxon>
        <taxon>Pseudomonadota</taxon>
        <taxon>Betaproteobacteria</taxon>
        <taxon>Burkholderiales</taxon>
        <taxon>Aquabacterium</taxon>
    </lineage>
</organism>
<proteinExistence type="predicted"/>
<name>A0A4V2JFN1_9BURK</name>
<evidence type="ECO:0000256" key="1">
    <source>
        <dbReference type="SAM" id="MobiDB-lite"/>
    </source>
</evidence>
<gene>
    <name evidence="3" type="ORF">EYS42_08245</name>
</gene>
<evidence type="ECO:0000313" key="4">
    <source>
        <dbReference type="Proteomes" id="UP000292120"/>
    </source>
</evidence>
<reference evidence="3 4" key="1">
    <citation type="submission" date="2019-02" db="EMBL/GenBank/DDBJ databases">
        <title>Aquabacterium sp. strain KMB7.</title>
        <authorList>
            <person name="Chen W.-M."/>
        </authorList>
    </citation>
    <scope>NUCLEOTIDE SEQUENCE [LARGE SCALE GENOMIC DNA]</scope>
    <source>
        <strain evidence="3 4">KMB7</strain>
    </source>
</reference>
<comment type="caution">
    <text evidence="3">The sequence shown here is derived from an EMBL/GenBank/DDBJ whole genome shotgun (WGS) entry which is preliminary data.</text>
</comment>
<accession>A0A4V2JFN1</accession>
<feature type="chain" id="PRO_5020999229" description="Lipoprotein" evidence="2">
    <location>
        <begin position="23"/>
        <end position="577"/>
    </location>
</feature>
<dbReference type="EMBL" id="SIXI01000003">
    <property type="protein sequence ID" value="TBO31228.1"/>
    <property type="molecule type" value="Genomic_DNA"/>
</dbReference>